<dbReference type="PANTHER" id="PTHR37488:SF2">
    <property type="entry name" value="DUF1275 DOMAIN-CONTAINING PROTEIN"/>
    <property type="match status" value="1"/>
</dbReference>
<comment type="caution">
    <text evidence="2">The sequence shown here is derived from an EMBL/GenBank/DDBJ whole genome shotgun (WGS) entry which is preliminary data.</text>
</comment>
<proteinExistence type="predicted"/>
<dbReference type="Proteomes" id="UP001597058">
    <property type="component" value="Unassembled WGS sequence"/>
</dbReference>
<protein>
    <submittedName>
        <fullName evidence="2">YoaK family protein</fullName>
    </submittedName>
</protein>
<feature type="transmembrane region" description="Helical" evidence="1">
    <location>
        <begin position="44"/>
        <end position="77"/>
    </location>
</feature>
<organism evidence="2 3">
    <name type="scientific">Streptomyces kaempferi</name>
    <dbReference type="NCBI Taxonomy" id="333725"/>
    <lineage>
        <taxon>Bacteria</taxon>
        <taxon>Bacillati</taxon>
        <taxon>Actinomycetota</taxon>
        <taxon>Actinomycetes</taxon>
        <taxon>Kitasatosporales</taxon>
        <taxon>Streptomycetaceae</taxon>
        <taxon>Streptomyces</taxon>
    </lineage>
</organism>
<keyword evidence="1" id="KW-0812">Transmembrane</keyword>
<keyword evidence="3" id="KW-1185">Reference proteome</keyword>
<keyword evidence="1" id="KW-1133">Transmembrane helix</keyword>
<accession>A0ABW3XZE5</accession>
<evidence type="ECO:0000313" key="3">
    <source>
        <dbReference type="Proteomes" id="UP001597058"/>
    </source>
</evidence>
<dbReference type="EMBL" id="JBHTMM010000287">
    <property type="protein sequence ID" value="MFD1313834.1"/>
    <property type="molecule type" value="Genomic_DNA"/>
</dbReference>
<dbReference type="InterPro" id="IPR010699">
    <property type="entry name" value="DUF1275"/>
</dbReference>
<keyword evidence="1" id="KW-0472">Membrane</keyword>
<reference evidence="3" key="1">
    <citation type="journal article" date="2019" name="Int. J. Syst. Evol. Microbiol.">
        <title>The Global Catalogue of Microorganisms (GCM) 10K type strain sequencing project: providing services to taxonomists for standard genome sequencing and annotation.</title>
        <authorList>
            <consortium name="The Broad Institute Genomics Platform"/>
            <consortium name="The Broad Institute Genome Sequencing Center for Infectious Disease"/>
            <person name="Wu L."/>
            <person name="Ma J."/>
        </authorList>
    </citation>
    <scope>NUCLEOTIDE SEQUENCE [LARGE SCALE GENOMIC DNA]</scope>
    <source>
        <strain evidence="3">CGMCC 4.7020</strain>
    </source>
</reference>
<feature type="transmembrane region" description="Helical" evidence="1">
    <location>
        <begin position="172"/>
        <end position="189"/>
    </location>
</feature>
<sequence>MTATRDHGPLPGLLLALTVGTGLVDAVSYLTLGHVFVANMTGNVVFFGFAVAGVGGISWPATLLAVGCFGAGAFIGGRYGSTRKTHRGQLLAVTCGVQCLLVAATASLAAYAEPERRGTQLAMIALLAAPMGAQNAMVRRLAVPDLTTTVLTLTTAGLFADRTSNQVRLRRMTSILAMLAGALIGGLLLRHSQIATPLWIAAAVHAGCAVTSDRLRRRDAADSWG</sequence>
<feature type="transmembrane region" description="Helical" evidence="1">
    <location>
        <begin position="12"/>
        <end position="32"/>
    </location>
</feature>
<evidence type="ECO:0000313" key="2">
    <source>
        <dbReference type="EMBL" id="MFD1313834.1"/>
    </source>
</evidence>
<dbReference type="RefSeq" id="WP_381243091.1">
    <property type="nucleotide sequence ID" value="NZ_JBHSKH010000148.1"/>
</dbReference>
<name>A0ABW3XZE5_9ACTN</name>
<dbReference type="PANTHER" id="PTHR37488">
    <property type="entry name" value="DUF1275 DOMAIN-CONTAINING PROTEIN"/>
    <property type="match status" value="1"/>
</dbReference>
<dbReference type="Pfam" id="PF06912">
    <property type="entry name" value="DUF1275"/>
    <property type="match status" value="1"/>
</dbReference>
<gene>
    <name evidence="2" type="ORF">ACFQ5X_50335</name>
</gene>
<feature type="transmembrane region" description="Helical" evidence="1">
    <location>
        <begin position="89"/>
        <end position="112"/>
    </location>
</feature>
<evidence type="ECO:0000256" key="1">
    <source>
        <dbReference type="SAM" id="Phobius"/>
    </source>
</evidence>